<dbReference type="EMBL" id="GBXM01087196">
    <property type="protein sequence ID" value="JAH21381.1"/>
    <property type="molecule type" value="Transcribed_RNA"/>
</dbReference>
<protein>
    <submittedName>
        <fullName evidence="1">Uncharacterized protein</fullName>
    </submittedName>
</protein>
<dbReference type="AlphaFoldDB" id="A0A0E9QWR6"/>
<accession>A0A0E9QWR6</accession>
<reference evidence="1" key="2">
    <citation type="journal article" date="2015" name="Fish Shellfish Immunol.">
        <title>Early steps in the European eel (Anguilla anguilla)-Vibrio vulnificus interaction in the gills: Role of the RtxA13 toxin.</title>
        <authorList>
            <person name="Callol A."/>
            <person name="Pajuelo D."/>
            <person name="Ebbesson L."/>
            <person name="Teles M."/>
            <person name="MacKenzie S."/>
            <person name="Amaro C."/>
        </authorList>
    </citation>
    <scope>NUCLEOTIDE SEQUENCE</scope>
</reference>
<evidence type="ECO:0000313" key="1">
    <source>
        <dbReference type="EMBL" id="JAH21381.1"/>
    </source>
</evidence>
<reference evidence="1" key="1">
    <citation type="submission" date="2014-11" db="EMBL/GenBank/DDBJ databases">
        <authorList>
            <person name="Amaro Gonzalez C."/>
        </authorList>
    </citation>
    <scope>NUCLEOTIDE SEQUENCE</scope>
</reference>
<sequence>MGGKKETLCVCEIYGREWRNSSS</sequence>
<proteinExistence type="predicted"/>
<name>A0A0E9QWR6_ANGAN</name>
<organism evidence="1">
    <name type="scientific">Anguilla anguilla</name>
    <name type="common">European freshwater eel</name>
    <name type="synonym">Muraena anguilla</name>
    <dbReference type="NCBI Taxonomy" id="7936"/>
    <lineage>
        <taxon>Eukaryota</taxon>
        <taxon>Metazoa</taxon>
        <taxon>Chordata</taxon>
        <taxon>Craniata</taxon>
        <taxon>Vertebrata</taxon>
        <taxon>Euteleostomi</taxon>
        <taxon>Actinopterygii</taxon>
        <taxon>Neopterygii</taxon>
        <taxon>Teleostei</taxon>
        <taxon>Anguilliformes</taxon>
        <taxon>Anguillidae</taxon>
        <taxon>Anguilla</taxon>
    </lineage>
</organism>